<feature type="non-terminal residue" evidence="1">
    <location>
        <position position="178"/>
    </location>
</feature>
<dbReference type="EMBL" id="MU267082">
    <property type="protein sequence ID" value="KAH7917400.1"/>
    <property type="molecule type" value="Genomic_DNA"/>
</dbReference>
<name>A0ACB8AV80_9AGAM</name>
<feature type="non-terminal residue" evidence="1">
    <location>
        <position position="1"/>
    </location>
</feature>
<organism evidence="1 2">
    <name type="scientific">Leucogyrophana mollusca</name>
    <dbReference type="NCBI Taxonomy" id="85980"/>
    <lineage>
        <taxon>Eukaryota</taxon>
        <taxon>Fungi</taxon>
        <taxon>Dikarya</taxon>
        <taxon>Basidiomycota</taxon>
        <taxon>Agaricomycotina</taxon>
        <taxon>Agaricomycetes</taxon>
        <taxon>Agaricomycetidae</taxon>
        <taxon>Boletales</taxon>
        <taxon>Boletales incertae sedis</taxon>
        <taxon>Leucogyrophana</taxon>
    </lineage>
</organism>
<comment type="caution">
    <text evidence="1">The sequence shown here is derived from an EMBL/GenBank/DDBJ whole genome shotgun (WGS) entry which is preliminary data.</text>
</comment>
<reference evidence="1" key="1">
    <citation type="journal article" date="2021" name="New Phytol.">
        <title>Evolutionary innovations through gain and loss of genes in the ectomycorrhizal Boletales.</title>
        <authorList>
            <person name="Wu G."/>
            <person name="Miyauchi S."/>
            <person name="Morin E."/>
            <person name="Kuo A."/>
            <person name="Drula E."/>
            <person name="Varga T."/>
            <person name="Kohler A."/>
            <person name="Feng B."/>
            <person name="Cao Y."/>
            <person name="Lipzen A."/>
            <person name="Daum C."/>
            <person name="Hundley H."/>
            <person name="Pangilinan J."/>
            <person name="Johnson J."/>
            <person name="Barry K."/>
            <person name="LaButti K."/>
            <person name="Ng V."/>
            <person name="Ahrendt S."/>
            <person name="Min B."/>
            <person name="Choi I.G."/>
            <person name="Park H."/>
            <person name="Plett J.M."/>
            <person name="Magnuson J."/>
            <person name="Spatafora J.W."/>
            <person name="Nagy L.G."/>
            <person name="Henrissat B."/>
            <person name="Grigoriev I.V."/>
            <person name="Yang Z.L."/>
            <person name="Xu J."/>
            <person name="Martin F.M."/>
        </authorList>
    </citation>
    <scope>NUCLEOTIDE SEQUENCE</scope>
    <source>
        <strain evidence="1">KUC20120723A-06</strain>
    </source>
</reference>
<dbReference type="Proteomes" id="UP000790709">
    <property type="component" value="Unassembled WGS sequence"/>
</dbReference>
<sequence length="178" mass="20179">LKYWLAKPDCPPAIKECKTLLDKIYKPKQDDTSPDLGARAAFRAYLKHNGVYLARSSTHVGNSLVYFYPHGDKVSSAIPGCIKYIFESESTPLLAIQRQLPLPSTVTDPYRHYPHFPAKLFSTQLSPSLEVVQVDWVLCHYARWAISSEHVVVLSLVRVSQSLNAQQLFLMHNILRIS</sequence>
<keyword evidence="2" id="KW-1185">Reference proteome</keyword>
<gene>
    <name evidence="1" type="ORF">BV22DRAFT_993464</name>
</gene>
<proteinExistence type="predicted"/>
<evidence type="ECO:0000313" key="2">
    <source>
        <dbReference type="Proteomes" id="UP000790709"/>
    </source>
</evidence>
<evidence type="ECO:0000313" key="1">
    <source>
        <dbReference type="EMBL" id="KAH7917400.1"/>
    </source>
</evidence>
<accession>A0ACB8AV80</accession>
<protein>
    <submittedName>
        <fullName evidence="1">Uncharacterized protein</fullName>
    </submittedName>
</protein>